<evidence type="ECO:0000313" key="3">
    <source>
        <dbReference type="EMBL" id="KAF2560747.1"/>
    </source>
</evidence>
<reference evidence="3" key="1">
    <citation type="submission" date="2019-12" db="EMBL/GenBank/DDBJ databases">
        <title>Genome sequencing and annotation of Brassica cretica.</title>
        <authorList>
            <person name="Studholme D.J."/>
            <person name="Sarris P.F."/>
        </authorList>
    </citation>
    <scope>NUCLEOTIDE SEQUENCE</scope>
    <source>
        <strain evidence="3">PFS-102/07</strain>
        <tissue evidence="3">Leaf</tissue>
    </source>
</reference>
<comment type="caution">
    <text evidence="3">The sequence shown here is derived from an EMBL/GenBank/DDBJ whole genome shotgun (WGS) entry which is preliminary data.</text>
</comment>
<sequence>MNKRSVSVESEEARNRHLDTSKTEIIGDFSRRTVQGTADHPEGDMRSKSDQALVRPSEPRRVHSRRCPLRKSTKPVPEIQTRGGVAIVEELEEVPSESLEIAFSSLAIGQRWGSSNKSDRRKRPGKAVEGGLQTREEVAATHFISDPNIHELAVSLGNLRTHPRTDLVAGPAASRREPEETEQGEGSELLPHSERNHHLKTHLFTSSELDMGLNSSHIQKPPGSKKRNKHLPCEVPVAESVNHILEPREYLDSKPFSLGFIETETSDKPRFGGHQTLKERERSYSAINQTIHCGFVKGGLHQGSGFDLSEKDRAYMKNCLVSVSSCIFGSSDFLRRPATKKISDFSKRNVCFVMFLDEQTLSKLASEGHVPDKQGFVGLWKTVVVSNLPYPDMRKTGKVPKFLSHRLFPSSRYSIWIDSKMRLTTDPLLIIDFFLWRTKSEFAISNHYDRHCVWDEVVQNKRLNKYNHTAIDEQFMFYRSDGLKKFDPSDPNSPLPSYVPEGSFIVRAHTPMSNLFSCLWFNEVDRFTSRDQLSFAYTYLKLQRLNPSRPLRLNMFKDCERRALTKLFHHRVDSSPHSPPA</sequence>
<gene>
    <name evidence="3" type="ORF">F2Q70_00018205</name>
</gene>
<feature type="domain" description="TOD1/MUCI70 glycosyltransferase-like" evidence="2">
    <location>
        <begin position="263"/>
        <end position="570"/>
    </location>
</feature>
<evidence type="ECO:0000259" key="2">
    <source>
        <dbReference type="Pfam" id="PF04765"/>
    </source>
</evidence>
<dbReference type="PANTHER" id="PTHR12956:SF27">
    <property type="entry name" value="TRANSMEMBRANE PROTEIN"/>
    <property type="match status" value="1"/>
</dbReference>
<feature type="region of interest" description="Disordered" evidence="1">
    <location>
        <begin position="163"/>
        <end position="188"/>
    </location>
</feature>
<dbReference type="InterPro" id="IPR048354">
    <property type="entry name" value="TOD1_MUCI70_glycTrfase_dom"/>
</dbReference>
<evidence type="ECO:0000256" key="1">
    <source>
        <dbReference type="SAM" id="MobiDB-lite"/>
    </source>
</evidence>
<dbReference type="Pfam" id="PF04765">
    <property type="entry name" value="TOD1_MUCI70"/>
    <property type="match status" value="1"/>
</dbReference>
<feature type="region of interest" description="Disordered" evidence="1">
    <location>
        <begin position="1"/>
        <end position="65"/>
    </location>
</feature>
<accession>A0A8S9HUQ9</accession>
<organism evidence="3">
    <name type="scientific">Brassica cretica</name>
    <name type="common">Mustard</name>
    <dbReference type="NCBI Taxonomy" id="69181"/>
    <lineage>
        <taxon>Eukaryota</taxon>
        <taxon>Viridiplantae</taxon>
        <taxon>Streptophyta</taxon>
        <taxon>Embryophyta</taxon>
        <taxon>Tracheophyta</taxon>
        <taxon>Spermatophyta</taxon>
        <taxon>Magnoliopsida</taxon>
        <taxon>eudicotyledons</taxon>
        <taxon>Gunneridae</taxon>
        <taxon>Pentapetalae</taxon>
        <taxon>rosids</taxon>
        <taxon>malvids</taxon>
        <taxon>Brassicales</taxon>
        <taxon>Brassicaceae</taxon>
        <taxon>Brassiceae</taxon>
        <taxon>Brassica</taxon>
    </lineage>
</organism>
<dbReference type="PANTHER" id="PTHR12956">
    <property type="entry name" value="ALKALINE CERAMIDASE-RELATED"/>
    <property type="match status" value="1"/>
</dbReference>
<feature type="compositionally biased region" description="Basic and acidic residues" evidence="1">
    <location>
        <begin position="11"/>
        <end position="22"/>
    </location>
</feature>
<dbReference type="EMBL" id="QGKY02001250">
    <property type="protein sequence ID" value="KAF2560747.1"/>
    <property type="molecule type" value="Genomic_DNA"/>
</dbReference>
<dbReference type="InterPro" id="IPR006852">
    <property type="entry name" value="TOD1_MUCI70"/>
</dbReference>
<protein>
    <recommendedName>
        <fullName evidence="2">TOD1/MUCI70 glycosyltransferase-like domain-containing protein</fullName>
    </recommendedName>
</protein>
<feature type="region of interest" description="Disordered" evidence="1">
    <location>
        <begin position="111"/>
        <end position="132"/>
    </location>
</feature>
<dbReference type="AlphaFoldDB" id="A0A8S9HUQ9"/>
<name>A0A8S9HUQ9_BRACR</name>
<feature type="compositionally biased region" description="Basic and acidic residues" evidence="1">
    <location>
        <begin position="39"/>
        <end position="49"/>
    </location>
</feature>
<proteinExistence type="predicted"/>